<feature type="binding site" evidence="1">
    <location>
        <position position="257"/>
    </location>
    <ligand>
        <name>ATP</name>
        <dbReference type="ChEBI" id="CHEBI:30616"/>
    </ligand>
</feature>
<dbReference type="InterPro" id="IPR036597">
    <property type="entry name" value="Fido-like_dom_sf"/>
</dbReference>
<dbReference type="PROSITE" id="PS51459">
    <property type="entry name" value="FIDO"/>
    <property type="match status" value="1"/>
</dbReference>
<dbReference type="GO" id="GO:0005524">
    <property type="term" value="F:ATP binding"/>
    <property type="evidence" value="ECO:0007669"/>
    <property type="project" value="UniProtKB-KW"/>
</dbReference>
<reference evidence="5 6" key="1">
    <citation type="journal article" date="2015" name="Nature">
        <title>rRNA introns, odd ribosomes, and small enigmatic genomes across a large radiation of phyla.</title>
        <authorList>
            <person name="Brown C.T."/>
            <person name="Hug L.A."/>
            <person name="Thomas B.C."/>
            <person name="Sharon I."/>
            <person name="Castelle C.J."/>
            <person name="Singh A."/>
            <person name="Wilkins M.J."/>
            <person name="Williams K.H."/>
            <person name="Banfield J.F."/>
        </authorList>
    </citation>
    <scope>NUCLEOTIDE SEQUENCE [LARGE SCALE GENOMIC DNA]</scope>
</reference>
<gene>
    <name evidence="5" type="ORF">UW63_C0034G0010</name>
</gene>
<feature type="active site" evidence="2">
    <location>
        <position position="215"/>
    </location>
</feature>
<evidence type="ECO:0000256" key="2">
    <source>
        <dbReference type="PIRSR" id="PIRSR640198-1"/>
    </source>
</evidence>
<evidence type="ECO:0000256" key="1">
    <source>
        <dbReference type="PIRSR" id="PIRSR038925-1"/>
    </source>
</evidence>
<name>A0A0G1JFW4_9BACT</name>
<dbReference type="AlphaFoldDB" id="A0A0G1JFW4"/>
<keyword evidence="1" id="KW-0067">ATP-binding</keyword>
<evidence type="ECO:0000256" key="3">
    <source>
        <dbReference type="PIRSR" id="PIRSR640198-2"/>
    </source>
</evidence>
<keyword evidence="1" id="KW-0547">Nucleotide-binding</keyword>
<protein>
    <submittedName>
        <fullName evidence="5">Filamentation induced by cAMP protein Fic</fullName>
    </submittedName>
</protein>
<comment type="caution">
    <text evidence="5">The sequence shown here is derived from an EMBL/GenBank/DDBJ whole genome shotgun (WGS) entry which is preliminary data.</text>
</comment>
<feature type="binding site" evidence="1">
    <location>
        <begin position="220"/>
        <end position="226"/>
    </location>
    <ligand>
        <name>ATP</name>
        <dbReference type="ChEBI" id="CHEBI:30616"/>
    </ligand>
</feature>
<dbReference type="Pfam" id="PF13784">
    <property type="entry name" value="Fic_N"/>
    <property type="match status" value="1"/>
</dbReference>
<dbReference type="PATRIC" id="fig|1619000.3.peg.594"/>
<feature type="binding site" evidence="3">
    <location>
        <begin position="219"/>
        <end position="226"/>
    </location>
    <ligand>
        <name>ATP</name>
        <dbReference type="ChEBI" id="CHEBI:30616"/>
    </ligand>
</feature>
<dbReference type="SUPFAM" id="SSF140931">
    <property type="entry name" value="Fic-like"/>
    <property type="match status" value="1"/>
</dbReference>
<evidence type="ECO:0000259" key="4">
    <source>
        <dbReference type="PROSITE" id="PS51459"/>
    </source>
</evidence>
<dbReference type="PIRSF" id="PIRSF038925">
    <property type="entry name" value="AMP-prot_trans"/>
    <property type="match status" value="1"/>
</dbReference>
<dbReference type="InterPro" id="IPR026287">
    <property type="entry name" value="SoFic-like"/>
</dbReference>
<proteinExistence type="predicted"/>
<feature type="binding site" evidence="1">
    <location>
        <position position="215"/>
    </location>
    <ligand>
        <name>ATP</name>
        <dbReference type="ChEBI" id="CHEBI:30616"/>
    </ligand>
</feature>
<dbReference type="InterPro" id="IPR003812">
    <property type="entry name" value="Fido"/>
</dbReference>
<organism evidence="5 6">
    <name type="scientific">Candidatus Uhrbacteria bacterium GW2011_GWF2_44_350</name>
    <dbReference type="NCBI Taxonomy" id="1619000"/>
    <lineage>
        <taxon>Bacteria</taxon>
        <taxon>Candidatus Uhriibacteriota</taxon>
    </lineage>
</organism>
<dbReference type="InterPro" id="IPR040198">
    <property type="entry name" value="Fido_containing"/>
</dbReference>
<accession>A0A0G1JFW4</accession>
<dbReference type="PANTHER" id="PTHR13504">
    <property type="entry name" value="FIDO DOMAIN-CONTAINING PROTEIN DDB_G0283145"/>
    <property type="match status" value="1"/>
</dbReference>
<dbReference type="PANTHER" id="PTHR13504:SF38">
    <property type="entry name" value="FIDO DOMAIN-CONTAINING PROTEIN"/>
    <property type="match status" value="1"/>
</dbReference>
<feature type="binding site" evidence="1">
    <location>
        <position position="82"/>
    </location>
    <ligand>
        <name>ATP</name>
        <dbReference type="ChEBI" id="CHEBI:30616"/>
    </ligand>
</feature>
<dbReference type="Proteomes" id="UP000034154">
    <property type="component" value="Unassembled WGS sequence"/>
</dbReference>
<dbReference type="Gene3D" id="1.10.3290.10">
    <property type="entry name" value="Fido-like domain"/>
    <property type="match status" value="1"/>
</dbReference>
<dbReference type="EMBL" id="LCJB01000034">
    <property type="protein sequence ID" value="KKT70200.1"/>
    <property type="molecule type" value="Genomic_DNA"/>
</dbReference>
<dbReference type="Pfam" id="PF02661">
    <property type="entry name" value="Fic"/>
    <property type="match status" value="1"/>
</dbReference>
<sequence length="397" mass="45538">MNNINKTKIGRYVAQKSGYKSFTPFDFPPKDGIVISLRLHKKHEEAIRLVGKLDGITRLLPDKNFFLLMFIKKDAAYSSQIEGTKATLQDAVAAPVTEEKSRLHPDVDDIVHYVEAINYGIERTKTLPISLCLIREIHEKLMTGARVTQHAYPGEFRRSQNWIGGKTPQDTSFVPPAPDDMNKSLYDLEKFIHVQDEYPSLVKAGLLHAQFETIHPFTDGNGRTGRILVTMYIHHARLLELPILYLSSYFKKYQKLYYQKLQCYHDENADIDAWLEFFLEGVAEIAASSIEACAKITALRDRDFAKMQKLGKKSAESTLEVVRKLFSQPIVGIAEITKWTGFSPQGAYNMIERLKDLKILETLGNAEYGQKYIYADYYEIFDDEFYSLRAKNKKINL</sequence>
<evidence type="ECO:0000313" key="6">
    <source>
        <dbReference type="Proteomes" id="UP000034154"/>
    </source>
</evidence>
<feature type="domain" description="Fido" evidence="4">
    <location>
        <begin position="129"/>
        <end position="280"/>
    </location>
</feature>
<evidence type="ECO:0000313" key="5">
    <source>
        <dbReference type="EMBL" id="KKT70200.1"/>
    </source>
</evidence>
<dbReference type="InterPro" id="IPR025758">
    <property type="entry name" value="Fic/DOC_N"/>
</dbReference>